<evidence type="ECO:0000313" key="11">
    <source>
        <dbReference type="Proteomes" id="UP000092993"/>
    </source>
</evidence>
<keyword evidence="4 6" id="KW-0072">Autophagy</keyword>
<keyword evidence="3 6" id="KW-0963">Cytoplasm</keyword>
<evidence type="ECO:0000256" key="5">
    <source>
        <dbReference type="ARBA" id="ARBA00023136"/>
    </source>
</evidence>
<gene>
    <name evidence="10" type="primary">atg17</name>
    <name evidence="10" type="ORF">A0H81_07841</name>
</gene>
<protein>
    <recommendedName>
        <fullName evidence="2 6">Autophagy-related protein 17</fullName>
    </recommendedName>
</protein>
<name>A0A1C7M6E7_GRIFR</name>
<reference evidence="10 11" key="1">
    <citation type="submission" date="2016-03" db="EMBL/GenBank/DDBJ databases">
        <title>Whole genome sequencing of Grifola frondosa 9006-11.</title>
        <authorList>
            <person name="Min B."/>
            <person name="Park H."/>
            <person name="Kim J.-G."/>
            <person name="Cho H."/>
            <person name="Oh Y.-L."/>
            <person name="Kong W.-S."/>
            <person name="Choi I.-G."/>
        </authorList>
    </citation>
    <scope>NUCLEOTIDE SEQUENCE [LARGE SCALE GENOMIC DNA]</scope>
    <source>
        <strain evidence="10 11">9006-11</strain>
    </source>
</reference>
<dbReference type="EMBL" id="LUGG01000009">
    <property type="protein sequence ID" value="OBZ72535.1"/>
    <property type="molecule type" value="Genomic_DNA"/>
</dbReference>
<proteinExistence type="inferred from homology"/>
<dbReference type="OrthoDB" id="1937984at2759"/>
<comment type="function">
    <text evidence="6">Autophagy-specific protein that functions in response to autophagy-inducing signals as a scaffold to recruit other ATG proteins to organize preautophagosomal structure (PAS) formation. Modulates the timing and magnitude of the autophagy response, such as the size of the sequestering vesicles. Plays particularly a role in pexophagy and nucleophagy.</text>
</comment>
<dbReference type="GO" id="GO:0030295">
    <property type="term" value="F:protein kinase activator activity"/>
    <property type="evidence" value="ECO:0007669"/>
    <property type="project" value="TreeGrafter"/>
</dbReference>
<dbReference type="GO" id="GO:0034045">
    <property type="term" value="C:phagophore assembly site membrane"/>
    <property type="evidence" value="ECO:0007669"/>
    <property type="project" value="UniProtKB-SubCell"/>
</dbReference>
<comment type="caution">
    <text evidence="10">The sequence shown here is derived from an EMBL/GenBank/DDBJ whole genome shotgun (WGS) entry which is preliminary data.</text>
</comment>
<dbReference type="InterPro" id="IPR045326">
    <property type="entry name" value="ATG17-like_dom"/>
</dbReference>
<feature type="domain" description="Autophagy protein ATG17-like" evidence="9">
    <location>
        <begin position="29"/>
        <end position="425"/>
    </location>
</feature>
<dbReference type="PANTHER" id="PTHR28005:SF1">
    <property type="entry name" value="AUTOPHAGY-RELATED PROTEIN 17"/>
    <property type="match status" value="1"/>
</dbReference>
<dbReference type="GO" id="GO:0034727">
    <property type="term" value="P:piecemeal microautophagy of the nucleus"/>
    <property type="evidence" value="ECO:0007669"/>
    <property type="project" value="TreeGrafter"/>
</dbReference>
<dbReference type="OMA" id="THVWRAN"/>
<feature type="compositionally biased region" description="Low complexity" evidence="8">
    <location>
        <begin position="119"/>
        <end position="134"/>
    </location>
</feature>
<dbReference type="Pfam" id="PF04108">
    <property type="entry name" value="ATG17_like"/>
    <property type="match status" value="1"/>
</dbReference>
<evidence type="ECO:0000256" key="6">
    <source>
        <dbReference type="RuleBase" id="RU368080"/>
    </source>
</evidence>
<keyword evidence="7" id="KW-0175">Coiled coil</keyword>
<dbReference type="InterPro" id="IPR007240">
    <property type="entry name" value="Atg17"/>
</dbReference>
<dbReference type="GO" id="GO:0000422">
    <property type="term" value="P:autophagy of mitochondrion"/>
    <property type="evidence" value="ECO:0007669"/>
    <property type="project" value="TreeGrafter"/>
</dbReference>
<organism evidence="10 11">
    <name type="scientific">Grifola frondosa</name>
    <name type="common">Maitake</name>
    <name type="synonym">Polyporus frondosus</name>
    <dbReference type="NCBI Taxonomy" id="5627"/>
    <lineage>
        <taxon>Eukaryota</taxon>
        <taxon>Fungi</taxon>
        <taxon>Dikarya</taxon>
        <taxon>Basidiomycota</taxon>
        <taxon>Agaricomycotina</taxon>
        <taxon>Agaricomycetes</taxon>
        <taxon>Polyporales</taxon>
        <taxon>Grifolaceae</taxon>
        <taxon>Grifola</taxon>
    </lineage>
</organism>
<accession>A0A1C7M6E7</accession>
<keyword evidence="11" id="KW-1185">Reference proteome</keyword>
<dbReference type="GO" id="GO:0060090">
    <property type="term" value="F:molecular adaptor activity"/>
    <property type="evidence" value="ECO:0007669"/>
    <property type="project" value="TreeGrafter"/>
</dbReference>
<dbReference type="PANTHER" id="PTHR28005">
    <property type="entry name" value="AUTOPHAGY-RELATED PROTEIN 17"/>
    <property type="match status" value="1"/>
</dbReference>
<evidence type="ECO:0000256" key="8">
    <source>
        <dbReference type="SAM" id="MobiDB-lite"/>
    </source>
</evidence>
<comment type="similarity">
    <text evidence="1 6">Belongs to the ATG17 family.</text>
</comment>
<dbReference type="GO" id="GO:1990316">
    <property type="term" value="C:Atg1/ULK1 kinase complex"/>
    <property type="evidence" value="ECO:0007669"/>
    <property type="project" value="TreeGrafter"/>
</dbReference>
<feature type="region of interest" description="Disordered" evidence="8">
    <location>
        <begin position="118"/>
        <end position="165"/>
    </location>
</feature>
<dbReference type="AlphaFoldDB" id="A0A1C7M6E7"/>
<evidence type="ECO:0000256" key="1">
    <source>
        <dbReference type="ARBA" id="ARBA00006259"/>
    </source>
</evidence>
<evidence type="ECO:0000256" key="3">
    <source>
        <dbReference type="ARBA" id="ARBA00022490"/>
    </source>
</evidence>
<dbReference type="STRING" id="5627.A0A1C7M6E7"/>
<dbReference type="GO" id="GO:0000045">
    <property type="term" value="P:autophagosome assembly"/>
    <property type="evidence" value="ECO:0007669"/>
    <property type="project" value="TreeGrafter"/>
</dbReference>
<evidence type="ECO:0000256" key="7">
    <source>
        <dbReference type="SAM" id="Coils"/>
    </source>
</evidence>
<dbReference type="Proteomes" id="UP000092993">
    <property type="component" value="Unassembled WGS sequence"/>
</dbReference>
<evidence type="ECO:0000256" key="4">
    <source>
        <dbReference type="ARBA" id="ARBA00023006"/>
    </source>
</evidence>
<evidence type="ECO:0000259" key="9">
    <source>
        <dbReference type="Pfam" id="PF04108"/>
    </source>
</evidence>
<evidence type="ECO:0000313" key="10">
    <source>
        <dbReference type="EMBL" id="OBZ72535.1"/>
    </source>
</evidence>
<feature type="coiled-coil region" evidence="7">
    <location>
        <begin position="389"/>
        <end position="416"/>
    </location>
</feature>
<keyword evidence="5" id="KW-0472">Membrane</keyword>
<comment type="subcellular location">
    <subcellularLocation>
        <location evidence="6">Cytoplasm</location>
    </subcellularLocation>
    <subcellularLocation>
        <location evidence="6">Preautophagosomal structure membrane</location>
        <topology evidence="6">Peripheral membrane protein</topology>
    </subcellularLocation>
</comment>
<sequence length="466" mass="52054">MATSPTTGPSTGTVQAHVSSLVAKSQQALQHGELLCLRASELSASSAQSAADMLALDAKVRWITNAVLEQLQLAAHVAKSIEQKRSLLEKQVEEWETLRNQRADALDAILESLGTQVVPPEFHSSSPDSSPFGSQQNSDGEHEDGAPFGDPDPQPGQSPTETLHRTRWKTLRDFVDERAIEDVLDTIESDHNALDDVLARTADYPESLSSTISVIRRTVPVELPLPSVEDIFSSQETARTKMAGQLESLVQHLGEMEGALKDILAGEEFDDEDLQAMNRDTEELPVIVTELEESMASINASHEQLTVAKRLAQEHLDTHRRTLDDLDELGDIMYEMLERQEAVETESTEHLVVLHHHLVTIDDLHHRFTSYQYSYNRLVLELARRRQYREAAQKIVEGMLAQLDAMTEEERQAREEFSAEYGQYLPRTCVSAYRMHPHGDIDGDLLEEARRQVTGVEHGLGASQSL</sequence>
<evidence type="ECO:0000256" key="2">
    <source>
        <dbReference type="ARBA" id="ARBA00013806"/>
    </source>
</evidence>